<name>A0A1E5PM55_9ACTN</name>
<evidence type="ECO:0000313" key="3">
    <source>
        <dbReference type="Proteomes" id="UP000095705"/>
    </source>
</evidence>
<keyword evidence="3" id="KW-1185">Reference proteome</keyword>
<feature type="transmembrane region" description="Helical" evidence="1">
    <location>
        <begin position="188"/>
        <end position="209"/>
    </location>
</feature>
<keyword evidence="1" id="KW-1133">Transmembrane helix</keyword>
<evidence type="ECO:0000256" key="1">
    <source>
        <dbReference type="SAM" id="Phobius"/>
    </source>
</evidence>
<dbReference type="STRING" id="36818.BGK67_04210"/>
<keyword evidence="1" id="KW-0472">Membrane</keyword>
<reference evidence="2 3" key="1">
    <citation type="submission" date="2016-08" db="EMBL/GenBank/DDBJ databases">
        <title>The complete genome of Streptomyces subrutilus 10-1-1.</title>
        <authorList>
            <person name="Chen X."/>
        </authorList>
    </citation>
    <scope>NUCLEOTIDE SEQUENCE [LARGE SCALE GENOMIC DNA]</scope>
    <source>
        <strain evidence="2 3">10-1-1</strain>
    </source>
</reference>
<feature type="transmembrane region" description="Helical" evidence="1">
    <location>
        <begin position="156"/>
        <end position="176"/>
    </location>
</feature>
<sequence length="277" mass="29151">MAGPPQGTDDGSVRTEANGTGARTVSGFLENPVVGMAPWIVFSLLVGPGRFEIAVGIALATAVTLIALSRVVNRGSTWKLLELADVVFFAALAVVGATASQGTLRWLETYAGEVANVTLVVIAFGSLAVGLPFTLQYAREQVDPALWHTPAFLRTNYVITAVWGLAFLVAALAGAYGDLVLRNPNNIWTGWIIQILAIVAALRFTAWYPEVVRARATREAAGQGPEPPRTAGLLLPLAGLLVPIGIAVLVFDDSVWWLGAALIVAGGLLTKALKSRA</sequence>
<evidence type="ECO:0000313" key="2">
    <source>
        <dbReference type="EMBL" id="OEJ30656.1"/>
    </source>
</evidence>
<dbReference type="OrthoDB" id="3870305at2"/>
<comment type="caution">
    <text evidence="2">The sequence shown here is derived from an EMBL/GenBank/DDBJ whole genome shotgun (WGS) entry which is preliminary data.</text>
</comment>
<dbReference type="Proteomes" id="UP000095705">
    <property type="component" value="Unassembled WGS sequence"/>
</dbReference>
<feature type="transmembrane region" description="Helical" evidence="1">
    <location>
        <begin position="39"/>
        <end position="68"/>
    </location>
</feature>
<feature type="transmembrane region" description="Helical" evidence="1">
    <location>
        <begin position="230"/>
        <end position="249"/>
    </location>
</feature>
<protein>
    <submittedName>
        <fullName evidence="2">Uncharacterized protein</fullName>
    </submittedName>
</protein>
<gene>
    <name evidence="2" type="ORF">BGK67_04210</name>
</gene>
<dbReference type="EMBL" id="MEHK01000001">
    <property type="protein sequence ID" value="OEJ30656.1"/>
    <property type="molecule type" value="Genomic_DNA"/>
</dbReference>
<proteinExistence type="predicted"/>
<keyword evidence="1" id="KW-0812">Transmembrane</keyword>
<feature type="transmembrane region" description="Helical" evidence="1">
    <location>
        <begin position="80"/>
        <end position="102"/>
    </location>
</feature>
<dbReference type="AlphaFoldDB" id="A0A1E5PM55"/>
<feature type="transmembrane region" description="Helical" evidence="1">
    <location>
        <begin position="114"/>
        <end position="135"/>
    </location>
</feature>
<organism evidence="2 3">
    <name type="scientific">Streptomyces subrutilus</name>
    <dbReference type="NCBI Taxonomy" id="36818"/>
    <lineage>
        <taxon>Bacteria</taxon>
        <taxon>Bacillati</taxon>
        <taxon>Actinomycetota</taxon>
        <taxon>Actinomycetes</taxon>
        <taxon>Kitasatosporales</taxon>
        <taxon>Streptomycetaceae</taxon>
        <taxon>Streptomyces</taxon>
    </lineage>
</organism>
<accession>A0A1E5PM55</accession>
<feature type="transmembrane region" description="Helical" evidence="1">
    <location>
        <begin position="255"/>
        <end position="273"/>
    </location>
</feature>